<evidence type="ECO:0000256" key="1">
    <source>
        <dbReference type="SAM" id="Phobius"/>
    </source>
</evidence>
<dbReference type="EMBL" id="JAMBEP010000002">
    <property type="protein sequence ID" value="MCL1635312.1"/>
    <property type="molecule type" value="Genomic_DNA"/>
</dbReference>
<sequence length="651" mass="70614">MNTKPQRERTPFVDDVTQHPWLTAAVLIVLALILLIVFWDWNWLRGPIERQVEARTGRSFDIGGDLDVDLGKTVTIRADQVKFGNAAWSKQPQMAAADRVEMRLEVWPALIQRREVLIPELRLSKPDAYLETGPDGKGNWVFGPDTGGEPPQFRRLWVDDGRLRFIDARAKTDIDIDLQSRDARRPGAAPNIEIDGGGRWKGNRFALAGRAESPLELANVEEPYRINLRAAAGPTRAHARGTLLDPLRLRDFDLRLALSGQNLDDLYPLIGVAIPPTPPYSFDGRLTHSGDTWRYDGFTGKVGNSDLGGYAHVTTGRARPFLKADLRSRRLDFDDLSGFVGAGAKAEGGESTNPELQALAAKQAASPRVLPDTPYELGKLRAMDADVRLRAARINAPSLPIDDMDAHLLLDNGLLRLEPLNFGVADGDIRSNIRMDARQSVIRTRADVALRGLSLPKLMPQGTLAQESIGKIGGKMVVDTQGNSIAAMLGNADGDIAVGMGQGQVSKLLMKLAGLNLAGAIRTKLTGDKPIPIRCAFGDFAVKDGLMTTRSMAFDTTDTIVLGSGTVNLRDETLDLTMRPRPKGRSLLSLRVPLYVDGTFKNPNVRPDYARIGLRGGAALALATIAPPAALLATTELGGGEDADCGGQYAK</sequence>
<dbReference type="InterPro" id="IPR052894">
    <property type="entry name" value="AsmA-related"/>
</dbReference>
<feature type="transmembrane region" description="Helical" evidence="1">
    <location>
        <begin position="21"/>
        <end position="41"/>
    </location>
</feature>
<evidence type="ECO:0000259" key="2">
    <source>
        <dbReference type="Pfam" id="PF05170"/>
    </source>
</evidence>
<organism evidence="3 4">
    <name type="scientific">Luteimonas galliterrae</name>
    <dbReference type="NCBI Taxonomy" id="2940486"/>
    <lineage>
        <taxon>Bacteria</taxon>
        <taxon>Pseudomonadati</taxon>
        <taxon>Pseudomonadota</taxon>
        <taxon>Gammaproteobacteria</taxon>
        <taxon>Lysobacterales</taxon>
        <taxon>Lysobacteraceae</taxon>
        <taxon>Luteimonas</taxon>
    </lineage>
</organism>
<reference evidence="3 4" key="1">
    <citation type="submission" date="2022-05" db="EMBL/GenBank/DDBJ databases">
        <title>Luteimonas sp. SX5, whole genome shotgun sequencing project.</title>
        <authorList>
            <person name="Zhao G."/>
            <person name="Shen L."/>
        </authorList>
    </citation>
    <scope>NUCLEOTIDE SEQUENCE [LARGE SCALE GENOMIC DNA]</scope>
    <source>
        <strain evidence="3 4">SX5</strain>
    </source>
</reference>
<dbReference type="PANTHER" id="PTHR30441:SF9">
    <property type="entry name" value="ASMA FAMILY PROTEIN YHJG"/>
    <property type="match status" value="1"/>
</dbReference>
<protein>
    <submittedName>
        <fullName evidence="3">AsmA family protein</fullName>
    </submittedName>
</protein>
<name>A0ABT0MKA2_9GAMM</name>
<dbReference type="PANTHER" id="PTHR30441">
    <property type="entry name" value="DUF748 DOMAIN-CONTAINING PROTEIN"/>
    <property type="match status" value="1"/>
</dbReference>
<keyword evidence="4" id="KW-1185">Reference proteome</keyword>
<comment type="caution">
    <text evidence="3">The sequence shown here is derived from an EMBL/GenBank/DDBJ whole genome shotgun (WGS) entry which is preliminary data.</text>
</comment>
<accession>A0ABT0MKA2</accession>
<keyword evidence="1" id="KW-0812">Transmembrane</keyword>
<dbReference type="Pfam" id="PF05170">
    <property type="entry name" value="AsmA"/>
    <property type="match status" value="1"/>
</dbReference>
<dbReference type="RefSeq" id="WP_249474743.1">
    <property type="nucleotide sequence ID" value="NZ_JAMBEP010000002.1"/>
</dbReference>
<gene>
    <name evidence="3" type="ORF">M2650_11825</name>
</gene>
<keyword evidence="1" id="KW-0472">Membrane</keyword>
<evidence type="ECO:0000313" key="4">
    <source>
        <dbReference type="Proteomes" id="UP001431217"/>
    </source>
</evidence>
<dbReference type="Proteomes" id="UP001431217">
    <property type="component" value="Unassembled WGS sequence"/>
</dbReference>
<proteinExistence type="predicted"/>
<keyword evidence="1" id="KW-1133">Transmembrane helix</keyword>
<dbReference type="InterPro" id="IPR007844">
    <property type="entry name" value="AsmA"/>
</dbReference>
<evidence type="ECO:0000313" key="3">
    <source>
        <dbReference type="EMBL" id="MCL1635312.1"/>
    </source>
</evidence>
<feature type="domain" description="AsmA" evidence="2">
    <location>
        <begin position="26"/>
        <end position="550"/>
    </location>
</feature>